<dbReference type="InterPro" id="IPR001563">
    <property type="entry name" value="Peptidase_S10"/>
</dbReference>
<dbReference type="GO" id="GO:0000324">
    <property type="term" value="C:fungal-type vacuole"/>
    <property type="evidence" value="ECO:0007669"/>
    <property type="project" value="TreeGrafter"/>
</dbReference>
<name>A0A9W8EDI7_9FUNG</name>
<keyword evidence="5" id="KW-0378">Hydrolase</keyword>
<evidence type="ECO:0000256" key="1">
    <source>
        <dbReference type="ARBA" id="ARBA00009431"/>
    </source>
</evidence>
<proteinExistence type="inferred from homology"/>
<dbReference type="GO" id="GO:0006508">
    <property type="term" value="P:proteolysis"/>
    <property type="evidence" value="ECO:0007669"/>
    <property type="project" value="UniProtKB-KW"/>
</dbReference>
<dbReference type="InterPro" id="IPR033124">
    <property type="entry name" value="Ser_caboxypep_his_AS"/>
</dbReference>
<keyword evidence="4" id="KW-0645">Protease</keyword>
<dbReference type="GO" id="GO:0004185">
    <property type="term" value="F:serine-type carboxypeptidase activity"/>
    <property type="evidence" value="ECO:0007669"/>
    <property type="project" value="UniProtKB-EC"/>
</dbReference>
<dbReference type="AlphaFoldDB" id="A0A9W8EDI7"/>
<evidence type="ECO:0000313" key="7">
    <source>
        <dbReference type="EMBL" id="KAJ2000595.1"/>
    </source>
</evidence>
<evidence type="ECO:0000256" key="3">
    <source>
        <dbReference type="ARBA" id="ARBA00022645"/>
    </source>
</evidence>
<dbReference type="EMBL" id="JANBQF010000510">
    <property type="protein sequence ID" value="KAJ2000595.1"/>
    <property type="molecule type" value="Genomic_DNA"/>
</dbReference>
<dbReference type="SUPFAM" id="SSF53474">
    <property type="entry name" value="alpha/beta-Hydrolases"/>
    <property type="match status" value="2"/>
</dbReference>
<organism evidence="7 8">
    <name type="scientific">Coemansia thaxteri</name>
    <dbReference type="NCBI Taxonomy" id="2663907"/>
    <lineage>
        <taxon>Eukaryota</taxon>
        <taxon>Fungi</taxon>
        <taxon>Fungi incertae sedis</taxon>
        <taxon>Zoopagomycota</taxon>
        <taxon>Kickxellomycotina</taxon>
        <taxon>Kickxellomycetes</taxon>
        <taxon>Kickxellales</taxon>
        <taxon>Kickxellaceae</taxon>
        <taxon>Coemansia</taxon>
    </lineage>
</organism>
<dbReference type="InterPro" id="IPR029058">
    <property type="entry name" value="AB_hydrolase_fold"/>
</dbReference>
<dbReference type="PANTHER" id="PTHR11802:SF113">
    <property type="entry name" value="SERINE CARBOXYPEPTIDASE CTSA-4.1"/>
    <property type="match status" value="1"/>
</dbReference>
<dbReference type="Gene3D" id="3.40.50.1820">
    <property type="entry name" value="alpha/beta hydrolase"/>
    <property type="match status" value="2"/>
</dbReference>
<dbReference type="PROSITE" id="PS00560">
    <property type="entry name" value="CARBOXYPEPT_SER_HIS"/>
    <property type="match status" value="1"/>
</dbReference>
<comment type="similarity">
    <text evidence="1">Belongs to the peptidase S10 family.</text>
</comment>
<comment type="caution">
    <text evidence="7">The sequence shown here is derived from an EMBL/GenBank/DDBJ whole genome shotgun (WGS) entry which is preliminary data.</text>
</comment>
<dbReference type="PANTHER" id="PTHR11802">
    <property type="entry name" value="SERINE PROTEASE FAMILY S10 SERINE CARBOXYPEPTIDASE"/>
    <property type="match status" value="1"/>
</dbReference>
<keyword evidence="8" id="KW-1185">Reference proteome</keyword>
<keyword evidence="6" id="KW-0325">Glycoprotein</keyword>
<dbReference type="OrthoDB" id="443318at2759"/>
<keyword evidence="3" id="KW-0121">Carboxypeptidase</keyword>
<evidence type="ECO:0000256" key="2">
    <source>
        <dbReference type="ARBA" id="ARBA00012446"/>
    </source>
</evidence>
<dbReference type="EC" id="3.4.16.5" evidence="2"/>
<protein>
    <recommendedName>
        <fullName evidence="2">carboxypeptidase C</fullName>
        <ecNumber evidence="2">3.4.16.5</ecNumber>
    </recommendedName>
</protein>
<reference evidence="7" key="1">
    <citation type="submission" date="2022-07" db="EMBL/GenBank/DDBJ databases">
        <title>Phylogenomic reconstructions and comparative analyses of Kickxellomycotina fungi.</title>
        <authorList>
            <person name="Reynolds N.K."/>
            <person name="Stajich J.E."/>
            <person name="Barry K."/>
            <person name="Grigoriev I.V."/>
            <person name="Crous P."/>
            <person name="Smith M.E."/>
        </authorList>
    </citation>
    <scope>NUCLEOTIDE SEQUENCE</scope>
    <source>
        <strain evidence="7">IMI 214461</strain>
    </source>
</reference>
<dbReference type="Proteomes" id="UP001150907">
    <property type="component" value="Unassembled WGS sequence"/>
</dbReference>
<gene>
    <name evidence="7" type="ORF">H4R26_004541</name>
</gene>
<dbReference type="Pfam" id="PF00450">
    <property type="entry name" value="Peptidase_S10"/>
    <property type="match status" value="2"/>
</dbReference>
<evidence type="ECO:0000256" key="4">
    <source>
        <dbReference type="ARBA" id="ARBA00022670"/>
    </source>
</evidence>
<evidence type="ECO:0000256" key="5">
    <source>
        <dbReference type="ARBA" id="ARBA00022801"/>
    </source>
</evidence>
<evidence type="ECO:0000313" key="8">
    <source>
        <dbReference type="Proteomes" id="UP001150907"/>
    </source>
</evidence>
<evidence type="ECO:0000256" key="6">
    <source>
        <dbReference type="ARBA" id="ARBA00023180"/>
    </source>
</evidence>
<accession>A0A9W8EDI7</accession>
<sequence>MELGPCRVSAGGNHTENNAYAWNQNAHLLFIDQPLNSGFSYGQRVDNSYDAAKDIDVFLRMFYRDKRVNLDFLTTGDWVKPIHLEIPPLLEAGLRVLIYSGDADWICNWYGGKAWSLAMDWSGKSEFAAALDRPWLVDGEQAGESRTAGNFTFVRVFGAGHMVPYDQPKASLDMVNSWISNQSKF</sequence>